<keyword evidence="2" id="KW-1185">Reference proteome</keyword>
<accession>A0A1Y2MBN6</accession>
<protein>
    <submittedName>
        <fullName evidence="1">Uncharacterized protein</fullName>
    </submittedName>
</protein>
<dbReference type="InParanoid" id="A0A1Y2MBN6"/>
<gene>
    <name evidence="1" type="ORF">B5807_02970</name>
</gene>
<dbReference type="Proteomes" id="UP000193240">
    <property type="component" value="Unassembled WGS sequence"/>
</dbReference>
<evidence type="ECO:0000313" key="2">
    <source>
        <dbReference type="Proteomes" id="UP000193240"/>
    </source>
</evidence>
<sequence>MRFQLLQVSMWMFRHNASVIGILVLQITHKRMACAVPAFKMLSGQSHNSRRGQRVPPHRLDVLSCDVSHRLVVHPIHSQSGEFHHTERGHRRQSHGNLQHVIEGLLPPPGQAINAHILDPLFARVTAGVPAGDDALIGIPAMPEQRAHLEAHASRAGGARDGRAPQDIDLVHALDELEQALALRLAVEQRDDVLLQQGDVPRGVRLEVLEQVGQVLAAAGGELRGGEGAVVAGAEDQHGPDGGVEGAVHVRVGVEPGGADAVQACLCLADGLYRVHDVARGAEYHLARCGGGEEGRVVGGRDAHVTEDAQQVALSDLVAGAKGVEVHKIQVLIAATGFVDAIQGVLLWGVDQAIDVEEEAAGPCIEPNPLCERAEEGNGYQRQRLMRGRLQNEPNERVAQGAVRRVRDALEALLTHVQGQRRRLCSGAADIKVGMRAQQATREPVEVLGHDVEVDVLAAAREHVVGAQRAVYRHWPPVVHVFPHAYGRLAIDALQRGVGVVSPCQHVFGIIRAPALLQQRLFRIASKLGNLVDAPYPLVLRRHNVVQQSLRLGVNAPPSHVQRAPVDVAQRPRILGSNVVVRRPYRVAGAAQVAPNNRRVGGERFDQAIRLREGKDGGRVERKEYSFEELCGQVCEGGAHGRFVIVVSYGFQFVANSHRGGDKT</sequence>
<reference evidence="1 2" key="1">
    <citation type="journal article" date="2017" name="Genome Announc.">
        <title>Genome sequence of the saprophytic ascomycete Epicoccum nigrum ICMP 19927 strain isolated from New Zealand.</title>
        <authorList>
            <person name="Fokin M."/>
            <person name="Fleetwood D."/>
            <person name="Weir B.S."/>
            <person name="Villas-Boas S.G."/>
        </authorList>
    </citation>
    <scope>NUCLEOTIDE SEQUENCE [LARGE SCALE GENOMIC DNA]</scope>
    <source>
        <strain evidence="1 2">ICMP 19927</strain>
    </source>
</reference>
<organism evidence="1 2">
    <name type="scientific">Epicoccum nigrum</name>
    <name type="common">Soil fungus</name>
    <name type="synonym">Epicoccum purpurascens</name>
    <dbReference type="NCBI Taxonomy" id="105696"/>
    <lineage>
        <taxon>Eukaryota</taxon>
        <taxon>Fungi</taxon>
        <taxon>Dikarya</taxon>
        <taxon>Ascomycota</taxon>
        <taxon>Pezizomycotina</taxon>
        <taxon>Dothideomycetes</taxon>
        <taxon>Pleosporomycetidae</taxon>
        <taxon>Pleosporales</taxon>
        <taxon>Pleosporineae</taxon>
        <taxon>Didymellaceae</taxon>
        <taxon>Epicoccum</taxon>
    </lineage>
</organism>
<evidence type="ECO:0000313" key="1">
    <source>
        <dbReference type="EMBL" id="OSS52648.1"/>
    </source>
</evidence>
<dbReference type="EMBL" id="KZ107839">
    <property type="protein sequence ID" value="OSS52648.1"/>
    <property type="molecule type" value="Genomic_DNA"/>
</dbReference>
<name>A0A1Y2MBN6_EPING</name>
<dbReference type="AlphaFoldDB" id="A0A1Y2MBN6"/>
<proteinExistence type="predicted"/>